<dbReference type="AlphaFoldDB" id="A0A5C1I824"/>
<sequence length="289" mass="32506">MKLTLGFSPCPNDTFIFDALIHHKIDTEGLEFEVFYDDVETLNQKAFRGELDITKLSYHAFAYVTDKYVLLDSGSALGFGVGPLLISDVEISVSDLEKNQIDDPKSGIRNPLIGIPGKYTTANFLLGLAFPEATNKQELVFSEIEDALLDSRIDVGLIIHENRFTYQNKGLKKIIDLGDYWEKRTGCAIPLGGIVTNRNLPLDVQHKINRVLRKSVEFAFANPKSGLEFIKQHAQEMSEEVMYKHIELYVNQYSVDLGEEGRKAINLMFDTALEKGIIPEIKQGIFLTA</sequence>
<dbReference type="SUPFAM" id="SSF53850">
    <property type="entry name" value="Periplasmic binding protein-like II"/>
    <property type="match status" value="1"/>
</dbReference>
<reference evidence="5" key="1">
    <citation type="submission" date="2019-08" db="EMBL/GenBank/DDBJ databases">
        <title>Comparative genome analysis confer to the adaptation heavy metal polluted environment.</title>
        <authorList>
            <person name="Li Y."/>
        </authorList>
    </citation>
    <scope>NUCLEOTIDE SEQUENCE [LARGE SCALE GENOMIC DNA]</scope>
    <source>
        <strain evidence="5">P1</strain>
    </source>
</reference>
<dbReference type="InterPro" id="IPR030869">
    <property type="entry name" value="MqnD"/>
</dbReference>
<evidence type="ECO:0000256" key="3">
    <source>
        <dbReference type="ARBA" id="ARBA00023239"/>
    </source>
</evidence>
<keyword evidence="3 4" id="KW-0456">Lyase</keyword>
<comment type="function">
    <text evidence="4">Catalyzes the conversion of cyclic dehypoxanthine futalosine (cyclic DHFL) into 1,4-dihydroxy-6-naphthoate, a step in the biosynthesis of menaquinone (MK, vitamin K2).</text>
</comment>
<evidence type="ECO:0000256" key="1">
    <source>
        <dbReference type="ARBA" id="ARBA00004863"/>
    </source>
</evidence>
<dbReference type="PANTHER" id="PTHR37167">
    <property type="entry name" value="1,4-DIHYDROXY-6-NAPHTOATE SYNTHASE"/>
    <property type="match status" value="1"/>
</dbReference>
<protein>
    <recommendedName>
        <fullName evidence="4">1,4-dihydroxy-6-naphtoate synthase</fullName>
        <ecNumber evidence="4">4.1.99.29</ecNumber>
    </recommendedName>
    <alternativeName>
        <fullName evidence="4">Menaquinone biosynthetic enzyme MqnD</fullName>
    </alternativeName>
</protein>
<evidence type="ECO:0000256" key="2">
    <source>
        <dbReference type="ARBA" id="ARBA00022428"/>
    </source>
</evidence>
<evidence type="ECO:0000313" key="5">
    <source>
        <dbReference type="EMBL" id="QEM13846.1"/>
    </source>
</evidence>
<dbReference type="Pfam" id="PF02621">
    <property type="entry name" value="VitK2_biosynth"/>
    <property type="match status" value="1"/>
</dbReference>
<feature type="binding site" evidence="4">
    <location>
        <begin position="121"/>
        <end position="122"/>
    </location>
    <ligand>
        <name>substrate</name>
    </ligand>
</feature>
<comment type="catalytic activity">
    <reaction evidence="4">
        <text>cyclic dehypoxanthinylfutalosinate = 1,4-dihydroxy-6-naphthoate + dihydroxyacetone</text>
        <dbReference type="Rhea" id="RHEA:33087"/>
        <dbReference type="ChEBI" id="CHEBI:16016"/>
        <dbReference type="ChEBI" id="CHEBI:64254"/>
        <dbReference type="ChEBI" id="CHEBI:64270"/>
        <dbReference type="EC" id="4.1.99.29"/>
    </reaction>
</comment>
<evidence type="ECO:0000256" key="4">
    <source>
        <dbReference type="HAMAP-Rule" id="MF_00996"/>
    </source>
</evidence>
<dbReference type="KEGG" id="mrub:DEO27_028795"/>
<feature type="binding site" evidence="4">
    <location>
        <begin position="55"/>
        <end position="57"/>
    </location>
    <ligand>
        <name>substrate</name>
    </ligand>
</feature>
<dbReference type="RefSeq" id="WP_112570799.1">
    <property type="nucleotide sequence ID" value="NZ_CP043450.1"/>
</dbReference>
<comment type="similarity">
    <text evidence="4">Belongs to the MqnA/MqnD family. MqnD subfamily.</text>
</comment>
<gene>
    <name evidence="4" type="primary">mqnD</name>
    <name evidence="5" type="ORF">DEO27_028795</name>
</gene>
<dbReference type="EMBL" id="CP043450">
    <property type="protein sequence ID" value="QEM13846.1"/>
    <property type="molecule type" value="Genomic_DNA"/>
</dbReference>
<evidence type="ECO:0000313" key="6">
    <source>
        <dbReference type="Proteomes" id="UP000251402"/>
    </source>
</evidence>
<dbReference type="InterPro" id="IPR003773">
    <property type="entry name" value="Menaquinone_biosynth"/>
</dbReference>
<comment type="pathway">
    <text evidence="1 4">Quinol/quinone metabolism; menaquinone biosynthesis.</text>
</comment>
<dbReference type="OrthoDB" id="9809439at2"/>
<dbReference type="CDD" id="cd13635">
    <property type="entry name" value="PBP2_Ttha1568_Mqnd"/>
    <property type="match status" value="1"/>
</dbReference>
<name>A0A5C1I824_9SPHI</name>
<dbReference type="EC" id="4.1.99.29" evidence="4"/>
<dbReference type="UniPathway" id="UPA00079"/>
<dbReference type="PANTHER" id="PTHR37167:SF1">
    <property type="entry name" value="1,4-DIHYDROXY-6-NAPHTOATE SYNTHASE"/>
    <property type="match status" value="1"/>
</dbReference>
<keyword evidence="6" id="KW-1185">Reference proteome</keyword>
<organism evidence="5 6">
    <name type="scientific">Mucilaginibacter rubeus</name>
    <dbReference type="NCBI Taxonomy" id="2027860"/>
    <lineage>
        <taxon>Bacteria</taxon>
        <taxon>Pseudomonadati</taxon>
        <taxon>Bacteroidota</taxon>
        <taxon>Sphingobacteriia</taxon>
        <taxon>Sphingobacteriales</taxon>
        <taxon>Sphingobacteriaceae</taxon>
        <taxon>Mucilaginibacter</taxon>
    </lineage>
</organism>
<proteinExistence type="inferred from homology"/>
<accession>A0A5C1I824</accession>
<dbReference type="Gene3D" id="3.40.190.10">
    <property type="entry name" value="Periplasmic binding protein-like II"/>
    <property type="match status" value="2"/>
</dbReference>
<dbReference type="GO" id="GO:0016830">
    <property type="term" value="F:carbon-carbon lyase activity"/>
    <property type="evidence" value="ECO:0007669"/>
    <property type="project" value="UniProtKB-UniRule"/>
</dbReference>
<keyword evidence="2 4" id="KW-0474">Menaquinone biosynthesis</keyword>
<dbReference type="HAMAP" id="MF_00996">
    <property type="entry name" value="MqnD"/>
    <property type="match status" value="1"/>
</dbReference>
<feature type="active site" description="Proton acceptor" evidence="4">
    <location>
        <position position="160"/>
    </location>
</feature>
<dbReference type="Proteomes" id="UP000251402">
    <property type="component" value="Chromosome"/>
</dbReference>
<dbReference type="GO" id="GO:0009234">
    <property type="term" value="P:menaquinone biosynthetic process"/>
    <property type="evidence" value="ECO:0007669"/>
    <property type="project" value="UniProtKB-UniRule"/>
</dbReference>